<protein>
    <recommendedName>
        <fullName evidence="7">ABC-2 type transporter transmembrane domain-containing protein</fullName>
    </recommendedName>
</protein>
<dbReference type="InterPro" id="IPR051449">
    <property type="entry name" value="ABC-2_transporter_component"/>
</dbReference>
<evidence type="ECO:0000256" key="2">
    <source>
        <dbReference type="ARBA" id="ARBA00022475"/>
    </source>
</evidence>
<feature type="transmembrane region" description="Helical" evidence="6">
    <location>
        <begin position="749"/>
        <end position="768"/>
    </location>
</feature>
<evidence type="ECO:0000256" key="3">
    <source>
        <dbReference type="ARBA" id="ARBA00022692"/>
    </source>
</evidence>
<comment type="subcellular location">
    <subcellularLocation>
        <location evidence="1">Cell membrane</location>
        <topology evidence="1">Multi-pass membrane protein</topology>
    </subcellularLocation>
</comment>
<evidence type="ECO:0000259" key="7">
    <source>
        <dbReference type="Pfam" id="PF12698"/>
    </source>
</evidence>
<keyword evidence="3 6" id="KW-0812">Transmembrane</keyword>
<evidence type="ECO:0000256" key="4">
    <source>
        <dbReference type="ARBA" id="ARBA00022989"/>
    </source>
</evidence>
<reference evidence="9" key="1">
    <citation type="journal article" date="2019" name="Int. J. Syst. Evol. Microbiol.">
        <title>The Global Catalogue of Microorganisms (GCM) 10K type strain sequencing project: providing services to taxonomists for standard genome sequencing and annotation.</title>
        <authorList>
            <consortium name="The Broad Institute Genomics Platform"/>
            <consortium name="The Broad Institute Genome Sequencing Center for Infectious Disease"/>
            <person name="Wu L."/>
            <person name="Ma J."/>
        </authorList>
    </citation>
    <scope>NUCLEOTIDE SEQUENCE [LARGE SCALE GENOMIC DNA]</scope>
    <source>
        <strain evidence="9">NBRC 101365</strain>
    </source>
</reference>
<evidence type="ECO:0000313" key="8">
    <source>
        <dbReference type="EMBL" id="GLS20762.1"/>
    </source>
</evidence>
<name>A0ABQ6CK76_9HYPH</name>
<dbReference type="InterPro" id="IPR013525">
    <property type="entry name" value="ABC2_TM"/>
</dbReference>
<accession>A0ABQ6CK76</accession>
<sequence length="774" mass="81337">MRGTGIAAVAAREVSWIRRDPVALLLLFVAPLLAFTLLAGTFSNVVIRGLHVDIVDADRSQTSASFVQAISAAPGVDVAARSGDLTGAMHAVRSGAAIAAVYIPENFERDVLAGRRPQIVDLFNKQFFTPGNIASSGIQAAITSAAATLPNPPGRAASFTPGTLDVEQYVLSNPALNYAQFLLRAILPTVLHIMIAIAGAFAVGSEFGRRRNAREWLATAGGSPLTALVGKLAPYFAVFIVLMAAGLGVIHGLFAVPFRGDSLLMGASALLLITAYLSLGALFVLLVRNLPLALSLTGIVCSPAFGFAGVGFPVLGMGPFAQAWGTMLPVRWYIQILFDQGARGAPAVDSLGAFRMLAGLAVLYFALAWLRARSVLRNPPVPAEAVAPGTASSGLIGSFRAEYGRVLRDSGAFGLIILGPVLYSALYPQPYVGQLVRDIPIAVVDDDNSEISRAIVQALDAHEAIKVVARPLNLTDAQAAIARREVYGVVSIPEGTERDILNGRKARIPAFVDSAYFLVYNRTLQGIAEAASAVSIDILAGSARPDGSLYRAALVRSSPVELLSQPLFNPTGAYGAYVVPAAFILILQQTLVMGVATLGGVAYEQGAVAARRRRGQPLALIGQALAHLALALPAYALYLVVMPHIYGYAASPHLLDLLVLSIPFILSVSFLGQALGALAKRRETAVIILVGFGLPLFFLVGVAWPQEAIPEVVRAASAAIPSTFGIDAMVRINQMGASVADVAADWRSLWILAGVYAALAFLLSRLGAAEEKPA</sequence>
<evidence type="ECO:0000256" key="1">
    <source>
        <dbReference type="ARBA" id="ARBA00004651"/>
    </source>
</evidence>
<feature type="transmembrane region" description="Helical" evidence="6">
    <location>
        <begin position="22"/>
        <end position="42"/>
    </location>
</feature>
<feature type="transmembrane region" description="Helical" evidence="6">
    <location>
        <begin position="262"/>
        <end position="285"/>
    </location>
</feature>
<feature type="transmembrane region" description="Helical" evidence="6">
    <location>
        <begin position="352"/>
        <end position="370"/>
    </location>
</feature>
<feature type="domain" description="ABC-2 type transporter transmembrane" evidence="7">
    <location>
        <begin position="25"/>
        <end position="370"/>
    </location>
</feature>
<dbReference type="PANTHER" id="PTHR30294">
    <property type="entry name" value="MEMBRANE COMPONENT OF ABC TRANSPORTER YHHJ-RELATED"/>
    <property type="match status" value="1"/>
</dbReference>
<feature type="transmembrane region" description="Helical" evidence="6">
    <location>
        <begin position="658"/>
        <end position="678"/>
    </location>
</feature>
<dbReference type="Proteomes" id="UP001156882">
    <property type="component" value="Unassembled WGS sequence"/>
</dbReference>
<dbReference type="RefSeq" id="WP_284313843.1">
    <property type="nucleotide sequence ID" value="NZ_BSPC01000034.1"/>
</dbReference>
<feature type="transmembrane region" description="Helical" evidence="6">
    <location>
        <begin position="624"/>
        <end position="646"/>
    </location>
</feature>
<proteinExistence type="predicted"/>
<dbReference type="EMBL" id="BSPC01000034">
    <property type="protein sequence ID" value="GLS20762.1"/>
    <property type="molecule type" value="Genomic_DNA"/>
</dbReference>
<comment type="caution">
    <text evidence="8">The sequence shown here is derived from an EMBL/GenBank/DDBJ whole genome shotgun (WGS) entry which is preliminary data.</text>
</comment>
<dbReference type="PANTHER" id="PTHR30294:SF46">
    <property type="entry name" value="ABC TRANSPORTER PERMEASE"/>
    <property type="match status" value="1"/>
</dbReference>
<keyword evidence="4 6" id="KW-1133">Transmembrane helix</keyword>
<gene>
    <name evidence="8" type="ORF">GCM10007874_37790</name>
</gene>
<feature type="transmembrane region" description="Helical" evidence="6">
    <location>
        <begin position="181"/>
        <end position="204"/>
    </location>
</feature>
<feature type="transmembrane region" description="Helical" evidence="6">
    <location>
        <begin position="574"/>
        <end position="603"/>
    </location>
</feature>
<dbReference type="Pfam" id="PF12698">
    <property type="entry name" value="ABC2_membrane_3"/>
    <property type="match status" value="2"/>
</dbReference>
<feature type="transmembrane region" description="Helical" evidence="6">
    <location>
        <begin position="292"/>
        <end position="315"/>
    </location>
</feature>
<feature type="transmembrane region" description="Helical" evidence="6">
    <location>
        <begin position="685"/>
        <end position="704"/>
    </location>
</feature>
<keyword evidence="9" id="KW-1185">Reference proteome</keyword>
<feature type="transmembrane region" description="Helical" evidence="6">
    <location>
        <begin position="232"/>
        <end position="256"/>
    </location>
</feature>
<evidence type="ECO:0000256" key="6">
    <source>
        <dbReference type="SAM" id="Phobius"/>
    </source>
</evidence>
<feature type="domain" description="ABC-2 type transporter transmembrane" evidence="7">
    <location>
        <begin position="416"/>
        <end position="762"/>
    </location>
</feature>
<keyword evidence="2" id="KW-1003">Cell membrane</keyword>
<feature type="transmembrane region" description="Helical" evidence="6">
    <location>
        <begin position="406"/>
        <end position="426"/>
    </location>
</feature>
<keyword evidence="5 6" id="KW-0472">Membrane</keyword>
<dbReference type="Gene3D" id="3.40.1710.10">
    <property type="entry name" value="abc type-2 transporter like domain"/>
    <property type="match status" value="2"/>
</dbReference>
<organism evidence="8 9">
    <name type="scientific">Labrys miyagiensis</name>
    <dbReference type="NCBI Taxonomy" id="346912"/>
    <lineage>
        <taxon>Bacteria</taxon>
        <taxon>Pseudomonadati</taxon>
        <taxon>Pseudomonadota</taxon>
        <taxon>Alphaproteobacteria</taxon>
        <taxon>Hyphomicrobiales</taxon>
        <taxon>Xanthobacteraceae</taxon>
        <taxon>Labrys</taxon>
    </lineage>
</organism>
<evidence type="ECO:0000313" key="9">
    <source>
        <dbReference type="Proteomes" id="UP001156882"/>
    </source>
</evidence>
<evidence type="ECO:0000256" key="5">
    <source>
        <dbReference type="ARBA" id="ARBA00023136"/>
    </source>
</evidence>